<dbReference type="Gene3D" id="1.20.1440.60">
    <property type="entry name" value="23S rRNA-intervening sequence"/>
    <property type="match status" value="1"/>
</dbReference>
<dbReference type="SUPFAM" id="SSF158446">
    <property type="entry name" value="IVS-encoded protein-like"/>
    <property type="match status" value="1"/>
</dbReference>
<dbReference type="NCBIfam" id="TIGR02436">
    <property type="entry name" value="four helix bundle protein"/>
    <property type="match status" value="1"/>
</dbReference>
<dbReference type="CDD" id="cd16377">
    <property type="entry name" value="23S_rRNA_IVP_like"/>
    <property type="match status" value="1"/>
</dbReference>
<evidence type="ECO:0000313" key="1">
    <source>
        <dbReference type="EMBL" id="GAG61739.1"/>
    </source>
</evidence>
<dbReference type="AlphaFoldDB" id="X0YY10"/>
<dbReference type="PANTHER" id="PTHR38471:SF2">
    <property type="entry name" value="FOUR HELIX BUNDLE PROTEIN"/>
    <property type="match status" value="1"/>
</dbReference>
<accession>X0YY10</accession>
<reference evidence="1" key="1">
    <citation type="journal article" date="2014" name="Front. Microbiol.">
        <title>High frequency of phylogenetically diverse reductive dehalogenase-homologous genes in deep subseafloor sedimentary metagenomes.</title>
        <authorList>
            <person name="Kawai M."/>
            <person name="Futagami T."/>
            <person name="Toyoda A."/>
            <person name="Takaki Y."/>
            <person name="Nishi S."/>
            <person name="Hori S."/>
            <person name="Arai W."/>
            <person name="Tsubouchi T."/>
            <person name="Morono Y."/>
            <person name="Uchiyama I."/>
            <person name="Ito T."/>
            <person name="Fujiyama A."/>
            <person name="Inagaki F."/>
            <person name="Takami H."/>
        </authorList>
    </citation>
    <scope>NUCLEOTIDE SEQUENCE</scope>
    <source>
        <strain evidence="1">Expedition CK06-06</strain>
    </source>
</reference>
<dbReference type="Pfam" id="PF05635">
    <property type="entry name" value="23S_rRNA_IVP"/>
    <property type="match status" value="1"/>
</dbReference>
<name>X0YY10_9ZZZZ</name>
<organism evidence="1">
    <name type="scientific">marine sediment metagenome</name>
    <dbReference type="NCBI Taxonomy" id="412755"/>
    <lineage>
        <taxon>unclassified sequences</taxon>
        <taxon>metagenomes</taxon>
        <taxon>ecological metagenomes</taxon>
    </lineage>
</organism>
<evidence type="ECO:0008006" key="2">
    <source>
        <dbReference type="Google" id="ProtNLM"/>
    </source>
</evidence>
<comment type="caution">
    <text evidence="1">The sequence shown here is derived from an EMBL/GenBank/DDBJ whole genome shotgun (WGS) entry which is preliminary data.</text>
</comment>
<dbReference type="PANTHER" id="PTHR38471">
    <property type="entry name" value="FOUR HELIX BUNDLE PROTEIN"/>
    <property type="match status" value="1"/>
</dbReference>
<dbReference type="InterPro" id="IPR012657">
    <property type="entry name" value="23S_rRNA-intervening_sequence"/>
</dbReference>
<dbReference type="InterPro" id="IPR036583">
    <property type="entry name" value="23S_rRNA_IVS_sf"/>
</dbReference>
<sequence>MSTIKSFEDLTVWQDAREFTNKIYMLTKKFPKEELYGLTSQIRRATVSIMSNIAEGFDRRSDKELTNFLSIARASSSEVQNDLYIALDLNYISQVEFNQSYQKVKKIAKQINGLMTYLKSGK</sequence>
<proteinExistence type="predicted"/>
<protein>
    <recommendedName>
        <fullName evidence="2">Four helix bundle protein</fullName>
    </recommendedName>
</protein>
<gene>
    <name evidence="1" type="ORF">S01H4_04119</name>
</gene>
<dbReference type="EMBL" id="BART01001074">
    <property type="protein sequence ID" value="GAG61739.1"/>
    <property type="molecule type" value="Genomic_DNA"/>
</dbReference>